<evidence type="ECO:0000259" key="4">
    <source>
        <dbReference type="PROSITE" id="PS50109"/>
    </source>
</evidence>
<dbReference type="Gene3D" id="3.30.450.20">
    <property type="entry name" value="PAS domain"/>
    <property type="match status" value="1"/>
</dbReference>
<comment type="catalytic activity">
    <reaction evidence="1">
        <text>ATP + protein L-histidine = ADP + protein N-phospho-L-histidine.</text>
        <dbReference type="EC" id="2.7.13.3"/>
    </reaction>
</comment>
<evidence type="ECO:0000259" key="5">
    <source>
        <dbReference type="PROSITE" id="PS50112"/>
    </source>
</evidence>
<feature type="domain" description="PAS" evidence="5">
    <location>
        <begin position="122"/>
        <end position="193"/>
    </location>
</feature>
<proteinExistence type="predicted"/>
<gene>
    <name evidence="6" type="ORF">SAMN04487931_110121</name>
</gene>
<dbReference type="PANTHER" id="PTHR43065:SF42">
    <property type="entry name" value="TWO-COMPONENT SENSOR PPRA"/>
    <property type="match status" value="1"/>
</dbReference>
<evidence type="ECO:0000256" key="2">
    <source>
        <dbReference type="ARBA" id="ARBA00012438"/>
    </source>
</evidence>
<dbReference type="PANTHER" id="PTHR43065">
    <property type="entry name" value="SENSOR HISTIDINE KINASE"/>
    <property type="match status" value="1"/>
</dbReference>
<dbReference type="AlphaFoldDB" id="A0A1H2J3L2"/>
<keyword evidence="7" id="KW-1185">Reference proteome</keyword>
<dbReference type="Gene3D" id="3.30.565.10">
    <property type="entry name" value="Histidine kinase-like ATPase, C-terminal domain"/>
    <property type="match status" value="1"/>
</dbReference>
<dbReference type="RefSeq" id="WP_092236479.1">
    <property type="nucleotide sequence ID" value="NZ_FNLL01000010.1"/>
</dbReference>
<dbReference type="InterPro" id="IPR036097">
    <property type="entry name" value="HisK_dim/P_sf"/>
</dbReference>
<dbReference type="InterPro" id="IPR000014">
    <property type="entry name" value="PAS"/>
</dbReference>
<feature type="domain" description="Histidine kinase" evidence="4">
    <location>
        <begin position="269"/>
        <end position="480"/>
    </location>
</feature>
<name>A0A1H2J3L2_9BACT</name>
<protein>
    <recommendedName>
        <fullName evidence="2">histidine kinase</fullName>
        <ecNumber evidence="2">2.7.13.3</ecNumber>
    </recommendedName>
</protein>
<evidence type="ECO:0000313" key="7">
    <source>
        <dbReference type="Proteomes" id="UP000199608"/>
    </source>
</evidence>
<dbReference type="InterPro" id="IPR004358">
    <property type="entry name" value="Sig_transdc_His_kin-like_C"/>
</dbReference>
<dbReference type="SMART" id="SM00091">
    <property type="entry name" value="PAS"/>
    <property type="match status" value="1"/>
</dbReference>
<dbReference type="Pfam" id="PF02518">
    <property type="entry name" value="HATPase_c"/>
    <property type="match status" value="1"/>
</dbReference>
<dbReference type="InterPro" id="IPR005467">
    <property type="entry name" value="His_kinase_dom"/>
</dbReference>
<evidence type="ECO:0000256" key="3">
    <source>
        <dbReference type="ARBA" id="ARBA00022553"/>
    </source>
</evidence>
<sequence>MEQDLLIKAIDSIKPSIIVISPEFKILSGNRGRTIPGSVIQGKLCYKALYNRKIPCYNCPAKEVLQTGKSVIKRCRDAPCAPEKLSYLYSYPIFSNKKIISLVIMEFPVSTMEKMERKLHQSDEFLNKLIKSAVDGVIASDMKGKILIFNDAACEISGYEVDEVIGKKDIRELYPGDGAKQVMRMLRSDQYGEKGRVRSFRVNIKRKTGELIPINMNAAIVYHDEKEAATLGFFHDLRDTLKMEAELEKTQIQLLQAEKMSSLGELAAGVAHQLNNPLGGITLFTQLVMEEYDLPAGAKNDLKRIFKDAQRCSNIVKELLKFSRQTGNEMHPQDINHALSKTLFLVENQTLFQNISIEKKFQKNLPLIPVDIQKIKHVFMNIILNAADAMDGEGVLSISTQLGPLKDRVVIKIRDTGTGISEENLLKIFDPFFTTKDQGKGTGLGLSLAYRIVEDHGGTINAESRVGCGTTFIIELLLDPPGMKGVISGN</sequence>
<dbReference type="InterPro" id="IPR003594">
    <property type="entry name" value="HATPase_dom"/>
</dbReference>
<dbReference type="EC" id="2.7.13.3" evidence="2"/>
<dbReference type="GO" id="GO:0000155">
    <property type="term" value="F:phosphorelay sensor kinase activity"/>
    <property type="evidence" value="ECO:0007669"/>
    <property type="project" value="InterPro"/>
</dbReference>
<dbReference type="Gene3D" id="1.10.287.130">
    <property type="match status" value="1"/>
</dbReference>
<dbReference type="EMBL" id="FNLL01000010">
    <property type="protein sequence ID" value="SDU50658.1"/>
    <property type="molecule type" value="Genomic_DNA"/>
</dbReference>
<dbReference type="SUPFAM" id="SSF55874">
    <property type="entry name" value="ATPase domain of HSP90 chaperone/DNA topoisomerase II/histidine kinase"/>
    <property type="match status" value="1"/>
</dbReference>
<organism evidence="6 7">
    <name type="scientific">Desulfobacula phenolica</name>
    <dbReference type="NCBI Taxonomy" id="90732"/>
    <lineage>
        <taxon>Bacteria</taxon>
        <taxon>Pseudomonadati</taxon>
        <taxon>Thermodesulfobacteriota</taxon>
        <taxon>Desulfobacteria</taxon>
        <taxon>Desulfobacterales</taxon>
        <taxon>Desulfobacteraceae</taxon>
        <taxon>Desulfobacula</taxon>
    </lineage>
</organism>
<accession>A0A1H2J3L2</accession>
<dbReference type="NCBIfam" id="TIGR00229">
    <property type="entry name" value="sensory_box"/>
    <property type="match status" value="1"/>
</dbReference>
<dbReference type="SMART" id="SM00387">
    <property type="entry name" value="HATPase_c"/>
    <property type="match status" value="1"/>
</dbReference>
<evidence type="ECO:0000256" key="1">
    <source>
        <dbReference type="ARBA" id="ARBA00000085"/>
    </source>
</evidence>
<evidence type="ECO:0000313" key="6">
    <source>
        <dbReference type="EMBL" id="SDU50658.1"/>
    </source>
</evidence>
<dbReference type="PROSITE" id="PS50109">
    <property type="entry name" value="HIS_KIN"/>
    <property type="match status" value="1"/>
</dbReference>
<dbReference type="PROSITE" id="PS50112">
    <property type="entry name" value="PAS"/>
    <property type="match status" value="1"/>
</dbReference>
<dbReference type="InterPro" id="IPR003661">
    <property type="entry name" value="HisK_dim/P_dom"/>
</dbReference>
<dbReference type="Pfam" id="PF00512">
    <property type="entry name" value="HisKA"/>
    <property type="match status" value="1"/>
</dbReference>
<keyword evidence="3" id="KW-0597">Phosphoprotein</keyword>
<dbReference type="CDD" id="cd00082">
    <property type="entry name" value="HisKA"/>
    <property type="match status" value="1"/>
</dbReference>
<dbReference type="Pfam" id="PF13426">
    <property type="entry name" value="PAS_9"/>
    <property type="match status" value="1"/>
</dbReference>
<dbReference type="SMART" id="SM00388">
    <property type="entry name" value="HisKA"/>
    <property type="match status" value="1"/>
</dbReference>
<dbReference type="InterPro" id="IPR035965">
    <property type="entry name" value="PAS-like_dom_sf"/>
</dbReference>
<dbReference type="InterPro" id="IPR036890">
    <property type="entry name" value="HATPase_C_sf"/>
</dbReference>
<dbReference type="PRINTS" id="PR00344">
    <property type="entry name" value="BCTRLSENSOR"/>
</dbReference>
<dbReference type="SUPFAM" id="SSF47384">
    <property type="entry name" value="Homodimeric domain of signal transducing histidine kinase"/>
    <property type="match status" value="1"/>
</dbReference>
<dbReference type="SUPFAM" id="SSF55785">
    <property type="entry name" value="PYP-like sensor domain (PAS domain)"/>
    <property type="match status" value="1"/>
</dbReference>
<dbReference type="Proteomes" id="UP000199608">
    <property type="component" value="Unassembled WGS sequence"/>
</dbReference>
<dbReference type="CDD" id="cd00130">
    <property type="entry name" value="PAS"/>
    <property type="match status" value="1"/>
</dbReference>
<reference evidence="7" key="1">
    <citation type="submission" date="2016-10" db="EMBL/GenBank/DDBJ databases">
        <authorList>
            <person name="Varghese N."/>
            <person name="Submissions S."/>
        </authorList>
    </citation>
    <scope>NUCLEOTIDE SEQUENCE [LARGE SCALE GENOMIC DNA]</scope>
    <source>
        <strain evidence="7">DSM 3384</strain>
    </source>
</reference>